<name>A0ABV5GBL4_9FLAO</name>
<dbReference type="PANTHER" id="PTHR42830">
    <property type="entry name" value="OSMOTICALLY INDUCIBLE FAMILY PROTEIN"/>
    <property type="match status" value="1"/>
</dbReference>
<dbReference type="SUPFAM" id="SSF82784">
    <property type="entry name" value="OsmC-like"/>
    <property type="match status" value="1"/>
</dbReference>
<gene>
    <name evidence="1" type="ORF">ACFFUU_02750</name>
</gene>
<evidence type="ECO:0000313" key="2">
    <source>
        <dbReference type="Proteomes" id="UP001589576"/>
    </source>
</evidence>
<protein>
    <submittedName>
        <fullName evidence="1">OsmC family protein</fullName>
    </submittedName>
</protein>
<proteinExistence type="predicted"/>
<dbReference type="InterPro" id="IPR036102">
    <property type="entry name" value="OsmC/Ohrsf"/>
</dbReference>
<accession>A0ABV5GBL4</accession>
<dbReference type="Pfam" id="PF02566">
    <property type="entry name" value="OsmC"/>
    <property type="match status" value="1"/>
</dbReference>
<dbReference type="InterPro" id="IPR015946">
    <property type="entry name" value="KH_dom-like_a/b"/>
</dbReference>
<dbReference type="EMBL" id="JBHMFB010000007">
    <property type="protein sequence ID" value="MFB9088512.1"/>
    <property type="molecule type" value="Genomic_DNA"/>
</dbReference>
<dbReference type="Gene3D" id="3.30.300.20">
    <property type="match status" value="1"/>
</dbReference>
<reference evidence="1 2" key="1">
    <citation type="submission" date="2024-09" db="EMBL/GenBank/DDBJ databases">
        <authorList>
            <person name="Sun Q."/>
            <person name="Mori K."/>
        </authorList>
    </citation>
    <scope>NUCLEOTIDE SEQUENCE [LARGE SCALE GENOMIC DNA]</scope>
    <source>
        <strain evidence="1 2">CECT 8460</strain>
    </source>
</reference>
<dbReference type="InterPro" id="IPR003718">
    <property type="entry name" value="OsmC/Ohr_fam"/>
</dbReference>
<keyword evidence="2" id="KW-1185">Reference proteome</keyword>
<dbReference type="Proteomes" id="UP001589576">
    <property type="component" value="Unassembled WGS sequence"/>
</dbReference>
<dbReference type="InterPro" id="IPR052707">
    <property type="entry name" value="OsmC_Ohr_Peroxiredoxin"/>
</dbReference>
<dbReference type="PANTHER" id="PTHR42830:SF2">
    <property type="entry name" value="OSMC_OHR FAMILY PROTEIN"/>
    <property type="match status" value="1"/>
</dbReference>
<evidence type="ECO:0000313" key="1">
    <source>
        <dbReference type="EMBL" id="MFB9088512.1"/>
    </source>
</evidence>
<comment type="caution">
    <text evidence="1">The sequence shown here is derived from an EMBL/GenBank/DDBJ whole genome shotgun (WGS) entry which is preliminary data.</text>
</comment>
<dbReference type="RefSeq" id="WP_290285772.1">
    <property type="nucleotide sequence ID" value="NZ_JAUFQN010000019.1"/>
</dbReference>
<sequence length="145" mass="16396">MSDQHQYQVKLNWIEDRKGILQSDVLNSKIEVVTPPEFPKGIPGLWSPEHLFVASVNSCFMTTFLAVSENSRFEFTKFECNAVGTLDRVEGKFCITEITLSPILTIKEETLKDKGIRVMEMSEKACLISNSITSKVILQPKVNIE</sequence>
<organism evidence="1 2">
    <name type="scientific">Flavobacterium paronense</name>
    <dbReference type="NCBI Taxonomy" id="1392775"/>
    <lineage>
        <taxon>Bacteria</taxon>
        <taxon>Pseudomonadati</taxon>
        <taxon>Bacteroidota</taxon>
        <taxon>Flavobacteriia</taxon>
        <taxon>Flavobacteriales</taxon>
        <taxon>Flavobacteriaceae</taxon>
        <taxon>Flavobacterium</taxon>
    </lineage>
</organism>